<evidence type="ECO:0000313" key="3">
    <source>
        <dbReference type="EMBL" id="RAZ69803.1"/>
    </source>
</evidence>
<feature type="transmembrane region" description="Helical" evidence="1">
    <location>
        <begin position="194"/>
        <end position="213"/>
    </location>
</feature>
<dbReference type="Pfam" id="PF02517">
    <property type="entry name" value="Rce1-like"/>
    <property type="match status" value="1"/>
</dbReference>
<accession>A0A365KAH5</accession>
<dbReference type="InterPro" id="IPR003675">
    <property type="entry name" value="Rce1/LyrA-like_dom"/>
</dbReference>
<gene>
    <name evidence="3" type="ORF">DP119_03845</name>
</gene>
<dbReference type="GO" id="GO:0080120">
    <property type="term" value="P:CAAX-box protein maturation"/>
    <property type="evidence" value="ECO:0007669"/>
    <property type="project" value="UniProtKB-ARBA"/>
</dbReference>
<keyword evidence="1" id="KW-0812">Transmembrane</keyword>
<protein>
    <recommendedName>
        <fullName evidence="2">CAAX prenyl protease 2/Lysostaphin resistance protein A-like domain-containing protein</fullName>
    </recommendedName>
</protein>
<evidence type="ECO:0000313" key="4">
    <source>
        <dbReference type="Proteomes" id="UP000251869"/>
    </source>
</evidence>
<feature type="transmembrane region" description="Helical" evidence="1">
    <location>
        <begin position="144"/>
        <end position="162"/>
    </location>
</feature>
<dbReference type="OrthoDB" id="2679500at2"/>
<evidence type="ECO:0000259" key="2">
    <source>
        <dbReference type="Pfam" id="PF02517"/>
    </source>
</evidence>
<keyword evidence="4" id="KW-1185">Reference proteome</keyword>
<feature type="transmembrane region" description="Helical" evidence="1">
    <location>
        <begin position="12"/>
        <end position="42"/>
    </location>
</feature>
<name>A0A365KAH5_9BACL</name>
<organism evidence="3 4">
    <name type="scientific">Planococcus maitriensis</name>
    <dbReference type="NCBI Taxonomy" id="221799"/>
    <lineage>
        <taxon>Bacteria</taxon>
        <taxon>Bacillati</taxon>
        <taxon>Bacillota</taxon>
        <taxon>Bacilli</taxon>
        <taxon>Bacillales</taxon>
        <taxon>Caryophanaceae</taxon>
        <taxon>Planococcus</taxon>
    </lineage>
</organism>
<keyword evidence="1" id="KW-1133">Transmembrane helix</keyword>
<feature type="transmembrane region" description="Helical" evidence="1">
    <location>
        <begin position="105"/>
        <end position="124"/>
    </location>
</feature>
<evidence type="ECO:0000256" key="1">
    <source>
        <dbReference type="SAM" id="Phobius"/>
    </source>
</evidence>
<dbReference type="EMBL" id="QLZQ01000001">
    <property type="protein sequence ID" value="RAZ69803.1"/>
    <property type="molecule type" value="Genomic_DNA"/>
</dbReference>
<keyword evidence="1" id="KW-0472">Membrane</keyword>
<dbReference type="RefSeq" id="WP_112231008.1">
    <property type="nucleotide sequence ID" value="NZ_QLZQ01000001.1"/>
</dbReference>
<proteinExistence type="predicted"/>
<reference evidence="3 4" key="1">
    <citation type="submission" date="2018-06" db="EMBL/GenBank/DDBJ databases">
        <title>The draft genome sequences of strains SCU63 and S1.</title>
        <authorList>
            <person name="Gan L."/>
        </authorList>
    </citation>
    <scope>NUCLEOTIDE SEQUENCE [LARGE SCALE GENOMIC DNA]</scope>
    <source>
        <strain evidence="3 4">S1</strain>
    </source>
</reference>
<dbReference type="Proteomes" id="UP000251869">
    <property type="component" value="Unassembled WGS sequence"/>
</dbReference>
<comment type="caution">
    <text evidence="3">The sequence shown here is derived from an EMBL/GenBank/DDBJ whole genome shotgun (WGS) entry which is preliminary data.</text>
</comment>
<feature type="transmembrane region" description="Helical" evidence="1">
    <location>
        <begin position="168"/>
        <end position="187"/>
    </location>
</feature>
<dbReference type="AlphaFoldDB" id="A0A365KAH5"/>
<sequence>MKNIGLLPVIGIILMAVLSFANFTGVTIAGLAVIIGIIFFFVNKLREKQPSRESGLDIRNVGRDLKQNGLWLWIILPVGMNLISIGIALLFLPDYLRHVITRTEAFLTWDLLVLLIFQLAFFALGEEIAWRAFFQKQLYKVMPILPALLLSSLLFTLGHTVLGDSAVVAYDLMFVFINSVLFGIVFYKTNNAWVSAIAHFLANFSSVVFFLWFY</sequence>
<dbReference type="GO" id="GO:0004175">
    <property type="term" value="F:endopeptidase activity"/>
    <property type="evidence" value="ECO:0007669"/>
    <property type="project" value="UniProtKB-ARBA"/>
</dbReference>
<feature type="transmembrane region" description="Helical" evidence="1">
    <location>
        <begin position="70"/>
        <end position="93"/>
    </location>
</feature>
<feature type="domain" description="CAAX prenyl protease 2/Lysostaphin resistance protein A-like" evidence="2">
    <location>
        <begin position="109"/>
        <end position="204"/>
    </location>
</feature>